<dbReference type="Proteomes" id="UP000192067">
    <property type="component" value="Plasmid pUC11B"/>
</dbReference>
<protein>
    <submittedName>
        <fullName evidence="1">Uncharacterized protein</fullName>
    </submittedName>
</protein>
<sequence>MTDKNKQESTEELYDRVGKEISSLREQGMVQTEKASKRLYKARSLVNEGIDLVGRYNYTVLDNTDSHKAYRELLTELNTLFSKELADEFLISAREIGSFYGRHNEK</sequence>
<gene>
    <name evidence="1" type="ORF">LLUC11_pB29</name>
</gene>
<proteinExistence type="predicted"/>
<accession>A0AAC9W7P9</accession>
<name>A0AAC9W7P9_LACLL</name>
<dbReference type="AlphaFoldDB" id="A0AAC9W7P9"/>
<evidence type="ECO:0000313" key="2">
    <source>
        <dbReference type="Proteomes" id="UP000192067"/>
    </source>
</evidence>
<dbReference type="EMBL" id="CP016721">
    <property type="protein sequence ID" value="ARE12274.1"/>
    <property type="molecule type" value="Genomic_DNA"/>
</dbReference>
<reference evidence="1 2" key="1">
    <citation type="journal article" date="2017" name="BMC Genomics">
        <title>Comparative and functional genomics of the Lactococcus lactis taxon; insights into evolution and niche adaptation.</title>
        <authorList>
            <person name="Kelleher P."/>
            <person name="Bottacini F."/>
            <person name="Mahony J."/>
            <person name="Kilcawley K.N."/>
            <person name="van Sinderen D."/>
        </authorList>
    </citation>
    <scope>NUCLEOTIDE SEQUENCE [LARGE SCALE GENOMIC DNA]</scope>
    <source>
        <strain evidence="1 2">UC11</strain>
    </source>
</reference>
<dbReference type="RefSeq" id="WP_081200371.1">
    <property type="nucleotide sequence ID" value="NZ_CP016721.3"/>
</dbReference>
<geneLocation type="plasmid" evidence="1 2">
    <name>pUC11B</name>
</geneLocation>
<organism evidence="1 2">
    <name type="scientific">Lactococcus lactis subsp. lactis</name>
    <name type="common">Streptococcus lactis</name>
    <dbReference type="NCBI Taxonomy" id="1360"/>
    <lineage>
        <taxon>Bacteria</taxon>
        <taxon>Bacillati</taxon>
        <taxon>Bacillota</taxon>
        <taxon>Bacilli</taxon>
        <taxon>Lactobacillales</taxon>
        <taxon>Streptococcaceae</taxon>
        <taxon>Lactococcus</taxon>
    </lineage>
</organism>
<keyword evidence="1" id="KW-0614">Plasmid</keyword>
<evidence type="ECO:0000313" key="1">
    <source>
        <dbReference type="EMBL" id="ARE12274.1"/>
    </source>
</evidence>